<sequence length="122" mass="14187">MTCFCQQCTLEKAFYLFFTLSVSVVRTVFRYFGHLSADHNRNLYGLSRFANSSCCTEPYGIALAYKFTPNHIFRQCKIHCSRDFCWRAKVWLRNYRGVSTKISFTLRGLGLHSFSSGCRQLP</sequence>
<dbReference type="AlphaFoldDB" id="A0A482DQU3"/>
<gene>
    <name evidence="1" type="primary">orf122</name>
</gene>
<accession>A0A482DQU3</accession>
<evidence type="ECO:0000313" key="1">
    <source>
        <dbReference type="EMBL" id="QBM09681.1"/>
    </source>
</evidence>
<protein>
    <submittedName>
        <fullName evidence="1">Uncharacterized protein</fullName>
    </submittedName>
</protein>
<keyword evidence="1" id="KW-0496">Mitochondrion</keyword>
<organism evidence="1">
    <name type="scientific">Dactylella sp</name>
    <dbReference type="NCBI Taxonomy" id="1814903"/>
    <lineage>
        <taxon>Eukaryota</taxon>
        <taxon>Fungi</taxon>
        <taxon>Dikarya</taxon>
        <taxon>Ascomycota</taxon>
        <taxon>Pezizomycotina</taxon>
        <taxon>Orbiliomycetes</taxon>
        <taxon>Orbiliales</taxon>
        <taxon>Orbiliaceae</taxon>
        <taxon>Dactylella</taxon>
    </lineage>
</organism>
<reference evidence="1" key="1">
    <citation type="submission" date="2019-02" db="EMBL/GenBank/DDBJ databases">
        <authorList>
            <person name="Fang M.L."/>
            <person name="Zhang Y."/>
        </authorList>
    </citation>
    <scope>NUCLEOTIDE SEQUENCE</scope>
    <source>
        <strain evidence="1">YMF1.01838</strain>
    </source>
</reference>
<name>A0A482DQU3_9PEZI</name>
<geneLocation type="mitochondrion" evidence="1"/>
<dbReference type="EMBL" id="MK550697">
    <property type="protein sequence ID" value="QBM09681.1"/>
    <property type="molecule type" value="Genomic_DNA"/>
</dbReference>
<proteinExistence type="predicted"/>